<dbReference type="FunFam" id="3.30.160.60:FF:000624">
    <property type="entry name" value="zinc finger protein 697"/>
    <property type="match status" value="1"/>
</dbReference>
<dbReference type="PROSITE" id="PS00028">
    <property type="entry name" value="ZINC_FINGER_C2H2_1"/>
    <property type="match status" value="4"/>
</dbReference>
<evidence type="ECO:0000256" key="1">
    <source>
        <dbReference type="ARBA" id="ARBA00004123"/>
    </source>
</evidence>
<feature type="transmembrane region" description="Helical" evidence="8">
    <location>
        <begin position="6"/>
        <end position="26"/>
    </location>
</feature>
<name>A0A5B7DEG1_PORTR</name>
<evidence type="ECO:0000256" key="2">
    <source>
        <dbReference type="ARBA" id="ARBA00022723"/>
    </source>
</evidence>
<keyword evidence="8" id="KW-1133">Transmembrane helix</keyword>
<evidence type="ECO:0000256" key="5">
    <source>
        <dbReference type="ARBA" id="ARBA00022833"/>
    </source>
</evidence>
<evidence type="ECO:0000313" key="10">
    <source>
        <dbReference type="EMBL" id="MPC19486.1"/>
    </source>
</evidence>
<keyword evidence="2" id="KW-0479">Metal-binding</keyword>
<evidence type="ECO:0000256" key="8">
    <source>
        <dbReference type="SAM" id="Phobius"/>
    </source>
</evidence>
<evidence type="ECO:0000313" key="11">
    <source>
        <dbReference type="Proteomes" id="UP000324222"/>
    </source>
</evidence>
<dbReference type="Proteomes" id="UP000324222">
    <property type="component" value="Unassembled WGS sequence"/>
</dbReference>
<evidence type="ECO:0000259" key="9">
    <source>
        <dbReference type="PROSITE" id="PS50157"/>
    </source>
</evidence>
<dbReference type="PROSITE" id="PS50157">
    <property type="entry name" value="ZINC_FINGER_C2H2_2"/>
    <property type="match status" value="3"/>
</dbReference>
<dbReference type="FunFam" id="3.30.160.60:FF:000145">
    <property type="entry name" value="Zinc finger protein 574"/>
    <property type="match status" value="1"/>
</dbReference>
<gene>
    <name evidence="10" type="primary">ZNF510</name>
    <name evidence="10" type="ORF">E2C01_012401</name>
</gene>
<dbReference type="GO" id="GO:0000981">
    <property type="term" value="F:DNA-binding transcription factor activity, RNA polymerase II-specific"/>
    <property type="evidence" value="ECO:0007669"/>
    <property type="project" value="TreeGrafter"/>
</dbReference>
<dbReference type="Gene3D" id="3.30.160.60">
    <property type="entry name" value="Classic Zinc Finger"/>
    <property type="match status" value="3"/>
</dbReference>
<dbReference type="OrthoDB" id="9451254at2759"/>
<dbReference type="SUPFAM" id="SSF57667">
    <property type="entry name" value="beta-beta-alpha zinc fingers"/>
    <property type="match status" value="2"/>
</dbReference>
<reference evidence="10 11" key="1">
    <citation type="submission" date="2019-05" db="EMBL/GenBank/DDBJ databases">
        <title>Another draft genome of Portunus trituberculatus and its Hox gene families provides insights of decapod evolution.</title>
        <authorList>
            <person name="Jeong J.-H."/>
            <person name="Song I."/>
            <person name="Kim S."/>
            <person name="Choi T."/>
            <person name="Kim D."/>
            <person name="Ryu S."/>
            <person name="Kim W."/>
        </authorList>
    </citation>
    <scope>NUCLEOTIDE SEQUENCE [LARGE SCALE GENOMIC DNA]</scope>
    <source>
        <tissue evidence="10">Muscle</tissue>
    </source>
</reference>
<accession>A0A5B7DEG1</accession>
<evidence type="ECO:0000256" key="3">
    <source>
        <dbReference type="ARBA" id="ARBA00022737"/>
    </source>
</evidence>
<keyword evidence="4 7" id="KW-0863">Zinc-finger</keyword>
<feature type="domain" description="C2H2-type" evidence="9">
    <location>
        <begin position="143"/>
        <end position="170"/>
    </location>
</feature>
<dbReference type="FunFam" id="3.30.160.60:FF:000882">
    <property type="entry name" value="Predicted gene, 21060"/>
    <property type="match status" value="1"/>
</dbReference>
<dbReference type="InterPro" id="IPR050717">
    <property type="entry name" value="C2H2-ZF_Transcription_Reg"/>
</dbReference>
<protein>
    <submittedName>
        <fullName evidence="10">Zinc finger protein 510</fullName>
    </submittedName>
</protein>
<dbReference type="Pfam" id="PF13912">
    <property type="entry name" value="zf-C2H2_6"/>
    <property type="match status" value="1"/>
</dbReference>
<proteinExistence type="predicted"/>
<dbReference type="EMBL" id="VSRR010000774">
    <property type="protein sequence ID" value="MPC19486.1"/>
    <property type="molecule type" value="Genomic_DNA"/>
</dbReference>
<keyword evidence="5" id="KW-0862">Zinc</keyword>
<organism evidence="10 11">
    <name type="scientific">Portunus trituberculatus</name>
    <name type="common">Swimming crab</name>
    <name type="synonym">Neptunus trituberculatus</name>
    <dbReference type="NCBI Taxonomy" id="210409"/>
    <lineage>
        <taxon>Eukaryota</taxon>
        <taxon>Metazoa</taxon>
        <taxon>Ecdysozoa</taxon>
        <taxon>Arthropoda</taxon>
        <taxon>Crustacea</taxon>
        <taxon>Multicrustacea</taxon>
        <taxon>Malacostraca</taxon>
        <taxon>Eumalacostraca</taxon>
        <taxon>Eucarida</taxon>
        <taxon>Decapoda</taxon>
        <taxon>Pleocyemata</taxon>
        <taxon>Brachyura</taxon>
        <taxon>Eubrachyura</taxon>
        <taxon>Portunoidea</taxon>
        <taxon>Portunidae</taxon>
        <taxon>Portuninae</taxon>
        <taxon>Portunus</taxon>
    </lineage>
</organism>
<dbReference type="GO" id="GO:0008270">
    <property type="term" value="F:zinc ion binding"/>
    <property type="evidence" value="ECO:0007669"/>
    <property type="project" value="UniProtKB-KW"/>
</dbReference>
<feature type="domain" description="C2H2-type" evidence="9">
    <location>
        <begin position="115"/>
        <end position="142"/>
    </location>
</feature>
<dbReference type="GO" id="GO:0005634">
    <property type="term" value="C:nucleus"/>
    <property type="evidence" value="ECO:0007669"/>
    <property type="project" value="UniProtKB-SubCell"/>
</dbReference>
<sequence>MVGSRIIEVLLLPSVVLIGLAGLVIYRAGVTLRLSWGECVPAGVPGGSGGGSEICGRKFVSGAGQWSLLVIAALPSSPLPPHRGTDEATPLTSAGTERILLSATDPAGGDGDRPFVCTYCHKAFKRKDHLLIHEKVHTGDKPFVCEMCGHRFAQKTHLRNHLTKHSEVRAHACLVCGKRFKRKDSLKIHEKIHHDETNTCAICGAVLESRESWRAHLTTHYPV</sequence>
<keyword evidence="11" id="KW-1185">Reference proteome</keyword>
<dbReference type="AlphaFoldDB" id="A0A5B7DEG1"/>
<evidence type="ECO:0000256" key="4">
    <source>
        <dbReference type="ARBA" id="ARBA00022771"/>
    </source>
</evidence>
<dbReference type="InterPro" id="IPR013087">
    <property type="entry name" value="Znf_C2H2_type"/>
</dbReference>
<dbReference type="Pfam" id="PF00096">
    <property type="entry name" value="zf-C2H2"/>
    <property type="match status" value="3"/>
</dbReference>
<keyword evidence="8" id="KW-0472">Membrane</keyword>
<feature type="domain" description="C2H2-type" evidence="9">
    <location>
        <begin position="171"/>
        <end position="198"/>
    </location>
</feature>
<dbReference type="GO" id="GO:0000977">
    <property type="term" value="F:RNA polymerase II transcription regulatory region sequence-specific DNA binding"/>
    <property type="evidence" value="ECO:0007669"/>
    <property type="project" value="TreeGrafter"/>
</dbReference>
<keyword evidence="8" id="KW-0812">Transmembrane</keyword>
<dbReference type="PANTHER" id="PTHR14196:SF12">
    <property type="entry name" value="ZINC FINGER PROTEIN 208-LIKE"/>
    <property type="match status" value="1"/>
</dbReference>
<evidence type="ECO:0000256" key="6">
    <source>
        <dbReference type="ARBA" id="ARBA00023242"/>
    </source>
</evidence>
<dbReference type="SMART" id="SM00355">
    <property type="entry name" value="ZnF_C2H2"/>
    <property type="match status" value="4"/>
</dbReference>
<comment type="subcellular location">
    <subcellularLocation>
        <location evidence="1">Nucleus</location>
    </subcellularLocation>
</comment>
<keyword evidence="3" id="KW-0677">Repeat</keyword>
<keyword evidence="6" id="KW-0539">Nucleus</keyword>
<comment type="caution">
    <text evidence="10">The sequence shown here is derived from an EMBL/GenBank/DDBJ whole genome shotgun (WGS) entry which is preliminary data.</text>
</comment>
<dbReference type="InterPro" id="IPR036236">
    <property type="entry name" value="Znf_C2H2_sf"/>
</dbReference>
<dbReference type="PANTHER" id="PTHR14196">
    <property type="entry name" value="ODD-SKIPPED - RELATED"/>
    <property type="match status" value="1"/>
</dbReference>
<evidence type="ECO:0000256" key="7">
    <source>
        <dbReference type="PROSITE-ProRule" id="PRU00042"/>
    </source>
</evidence>